<dbReference type="Gene3D" id="1.20.5.110">
    <property type="match status" value="1"/>
</dbReference>
<sequence>MNHVEKEQQHLLIQLTDKIAQLQDILDDYVTLSSTNYDDNDDDDTVSELTKILQLTYNDFKNLHDLILDNLNNFYDDLVIDNFNSLSRKYSNLFENLSNYFNSNNNNNVTKLFNYKLPNDFIIPKPIKSNMYFDDPPSISESSKSDSNNNNTHTNKFVRFKQDLIESSPDKLFKPYKDNIDEDLDLDDNPKIDLSNKQIFIHNQQQFPHQDNQLNQLHNSIKQQREISIHINRETNDQSMLLNDLESGIDFSNNRLVNSTNKLKKYREALKKRGDWMCILILTFILLFLLLII</sequence>
<feature type="transmembrane region" description="Helical" evidence="2">
    <location>
        <begin position="274"/>
        <end position="292"/>
    </location>
</feature>
<keyword evidence="2" id="KW-0472">Membrane</keyword>
<reference evidence="4" key="1">
    <citation type="submission" date="2020-11" db="EMBL/GenBank/DDBJ databases">
        <title>Kefir isolates.</title>
        <authorList>
            <person name="Marcisauskas S."/>
            <person name="Kim Y."/>
            <person name="Blasche S."/>
        </authorList>
    </citation>
    <scope>NUCLEOTIDE SEQUENCE</scope>
    <source>
        <strain evidence="4">Olga-1</strain>
    </source>
</reference>
<feature type="compositionally biased region" description="Low complexity" evidence="1">
    <location>
        <begin position="138"/>
        <end position="151"/>
    </location>
</feature>
<comment type="caution">
    <text evidence="4">The sequence shown here is derived from an EMBL/GenBank/DDBJ whole genome shotgun (WGS) entry which is preliminary data.</text>
</comment>
<proteinExistence type="predicted"/>
<dbReference type="Proteomes" id="UP000697127">
    <property type="component" value="Unassembled WGS sequence"/>
</dbReference>
<accession>A0A9P6WP43</accession>
<dbReference type="EMBL" id="PUHW01000022">
    <property type="protein sequence ID" value="KAG0690672.1"/>
    <property type="molecule type" value="Genomic_DNA"/>
</dbReference>
<name>A0A9P6WP43_9ASCO</name>
<dbReference type="OrthoDB" id="244190at2759"/>
<dbReference type="SUPFAM" id="SSF58038">
    <property type="entry name" value="SNARE fusion complex"/>
    <property type="match status" value="1"/>
</dbReference>
<keyword evidence="5" id="KW-1185">Reference proteome</keyword>
<protein>
    <recommendedName>
        <fullName evidence="3">t-SNARE coiled-coil homology domain-containing protein</fullName>
    </recommendedName>
</protein>
<evidence type="ECO:0000256" key="1">
    <source>
        <dbReference type="SAM" id="MobiDB-lite"/>
    </source>
</evidence>
<evidence type="ECO:0000259" key="3">
    <source>
        <dbReference type="PROSITE" id="PS50192"/>
    </source>
</evidence>
<dbReference type="AlphaFoldDB" id="A0A9P6WP43"/>
<evidence type="ECO:0000313" key="4">
    <source>
        <dbReference type="EMBL" id="KAG0690672.1"/>
    </source>
</evidence>
<feature type="region of interest" description="Disordered" evidence="1">
    <location>
        <begin position="134"/>
        <end position="154"/>
    </location>
</feature>
<gene>
    <name evidence="4" type="ORF">C6P40_001895</name>
</gene>
<evidence type="ECO:0000256" key="2">
    <source>
        <dbReference type="SAM" id="Phobius"/>
    </source>
</evidence>
<evidence type="ECO:0000313" key="5">
    <source>
        <dbReference type="Proteomes" id="UP000697127"/>
    </source>
</evidence>
<dbReference type="InterPro" id="IPR000727">
    <property type="entry name" value="T_SNARE_dom"/>
</dbReference>
<dbReference type="PROSITE" id="PS50192">
    <property type="entry name" value="T_SNARE"/>
    <property type="match status" value="1"/>
</dbReference>
<dbReference type="CDD" id="cd15859">
    <property type="entry name" value="SNARE_SYN8"/>
    <property type="match status" value="1"/>
</dbReference>
<keyword evidence="2" id="KW-0812">Transmembrane</keyword>
<organism evidence="4 5">
    <name type="scientific">Pichia californica</name>
    <dbReference type="NCBI Taxonomy" id="460514"/>
    <lineage>
        <taxon>Eukaryota</taxon>
        <taxon>Fungi</taxon>
        <taxon>Dikarya</taxon>
        <taxon>Ascomycota</taxon>
        <taxon>Saccharomycotina</taxon>
        <taxon>Pichiomycetes</taxon>
        <taxon>Pichiales</taxon>
        <taxon>Pichiaceae</taxon>
        <taxon>Pichia</taxon>
    </lineage>
</organism>
<feature type="domain" description="T-SNARE coiled-coil homology" evidence="3">
    <location>
        <begin position="204"/>
        <end position="266"/>
    </location>
</feature>
<keyword evidence="2" id="KW-1133">Transmembrane helix</keyword>